<dbReference type="AlphaFoldDB" id="A0A1R3H595"/>
<accession>A0A1R3H595</accession>
<name>A0A1R3H595_9ROSI</name>
<keyword evidence="2" id="KW-1185">Reference proteome</keyword>
<organism evidence="1 2">
    <name type="scientific">Corchorus olitorius</name>
    <dbReference type="NCBI Taxonomy" id="93759"/>
    <lineage>
        <taxon>Eukaryota</taxon>
        <taxon>Viridiplantae</taxon>
        <taxon>Streptophyta</taxon>
        <taxon>Embryophyta</taxon>
        <taxon>Tracheophyta</taxon>
        <taxon>Spermatophyta</taxon>
        <taxon>Magnoliopsida</taxon>
        <taxon>eudicotyledons</taxon>
        <taxon>Gunneridae</taxon>
        <taxon>Pentapetalae</taxon>
        <taxon>rosids</taxon>
        <taxon>malvids</taxon>
        <taxon>Malvales</taxon>
        <taxon>Malvaceae</taxon>
        <taxon>Grewioideae</taxon>
        <taxon>Apeibeae</taxon>
        <taxon>Corchorus</taxon>
    </lineage>
</organism>
<reference evidence="2" key="1">
    <citation type="submission" date="2013-09" db="EMBL/GenBank/DDBJ databases">
        <title>Corchorus olitorius genome sequencing.</title>
        <authorList>
            <person name="Alam M."/>
            <person name="Haque M.S."/>
            <person name="Islam M.S."/>
            <person name="Emdad E.M."/>
            <person name="Islam M.M."/>
            <person name="Ahmed B."/>
            <person name="Halim A."/>
            <person name="Hossen Q.M.M."/>
            <person name="Hossain M.Z."/>
            <person name="Ahmed R."/>
            <person name="Khan M.M."/>
            <person name="Islam R."/>
            <person name="Rashid M.M."/>
            <person name="Khan S.A."/>
            <person name="Rahman M.S."/>
            <person name="Alam M."/>
            <person name="Yahiya A.S."/>
            <person name="Khan M.S."/>
            <person name="Azam M.S."/>
            <person name="Haque T."/>
            <person name="Lashkar M.Z.H."/>
            <person name="Akhand A.I."/>
            <person name="Morshed G."/>
            <person name="Roy S."/>
            <person name="Uddin K.S."/>
            <person name="Rabeya T."/>
            <person name="Hossain A.S."/>
            <person name="Chowdhury A."/>
            <person name="Snigdha A.R."/>
            <person name="Mortoza M.S."/>
            <person name="Matin S.A."/>
            <person name="Hoque S.M.E."/>
            <person name="Islam M.K."/>
            <person name="Roy D.K."/>
            <person name="Haider R."/>
            <person name="Moosa M.M."/>
            <person name="Elias S.M."/>
            <person name="Hasan A.M."/>
            <person name="Jahan S."/>
            <person name="Shafiuddin M."/>
            <person name="Mahmood N."/>
            <person name="Shommy N.S."/>
        </authorList>
    </citation>
    <scope>NUCLEOTIDE SEQUENCE [LARGE SCALE GENOMIC DNA]</scope>
    <source>
        <strain evidence="2">cv. O-4</strain>
    </source>
</reference>
<dbReference type="EMBL" id="AWUE01020828">
    <property type="protein sequence ID" value="OMO65507.1"/>
    <property type="molecule type" value="Genomic_DNA"/>
</dbReference>
<evidence type="ECO:0000313" key="2">
    <source>
        <dbReference type="Proteomes" id="UP000187203"/>
    </source>
</evidence>
<proteinExistence type="predicted"/>
<comment type="caution">
    <text evidence="1">The sequence shown here is derived from an EMBL/GenBank/DDBJ whole genome shotgun (WGS) entry which is preliminary data.</text>
</comment>
<protein>
    <submittedName>
        <fullName evidence="1">Uncharacterized protein</fullName>
    </submittedName>
</protein>
<sequence length="133" mass="15600">MPAAEADHHQVLNINDRSHYSQMIPASGDHHVIWIPEETRKLQLINDIAQGRETTREENRTARYGKLLGTLASYIHCFHVLGHLPIHHQQVRLPAAFPSNIRIWYRRLRGYWGFVWFVGTLYRSQETRHLVAI</sequence>
<evidence type="ECO:0000313" key="1">
    <source>
        <dbReference type="EMBL" id="OMO65507.1"/>
    </source>
</evidence>
<dbReference type="Proteomes" id="UP000187203">
    <property type="component" value="Unassembled WGS sequence"/>
</dbReference>
<gene>
    <name evidence="1" type="ORF">COLO4_31177</name>
</gene>